<evidence type="ECO:0000313" key="3">
    <source>
        <dbReference type="Proteomes" id="UP001596013"/>
    </source>
</evidence>
<name>A0ABW0JHV8_9GAMM</name>
<dbReference type="RefSeq" id="WP_377301712.1">
    <property type="nucleotide sequence ID" value="NZ_JBHSMK010000002.1"/>
</dbReference>
<feature type="transmembrane region" description="Helical" evidence="1">
    <location>
        <begin position="35"/>
        <end position="53"/>
    </location>
</feature>
<evidence type="ECO:0000313" key="2">
    <source>
        <dbReference type="EMBL" id="MFC5435421.1"/>
    </source>
</evidence>
<protein>
    <submittedName>
        <fullName evidence="2">Uncharacterized protein</fullName>
    </submittedName>
</protein>
<evidence type="ECO:0000256" key="1">
    <source>
        <dbReference type="SAM" id="Phobius"/>
    </source>
</evidence>
<keyword evidence="3" id="KW-1185">Reference proteome</keyword>
<keyword evidence="1" id="KW-1133">Transmembrane helix</keyword>
<accession>A0ABW0JHV8</accession>
<feature type="transmembrane region" description="Helical" evidence="1">
    <location>
        <begin position="141"/>
        <end position="162"/>
    </location>
</feature>
<keyword evidence="1" id="KW-0812">Transmembrane</keyword>
<dbReference type="Proteomes" id="UP001596013">
    <property type="component" value="Unassembled WGS sequence"/>
</dbReference>
<keyword evidence="1" id="KW-0472">Membrane</keyword>
<dbReference type="EMBL" id="JBHSMK010000002">
    <property type="protein sequence ID" value="MFC5435421.1"/>
    <property type="molecule type" value="Genomic_DNA"/>
</dbReference>
<reference evidence="3" key="1">
    <citation type="journal article" date="2019" name="Int. J. Syst. Evol. Microbiol.">
        <title>The Global Catalogue of Microorganisms (GCM) 10K type strain sequencing project: providing services to taxonomists for standard genome sequencing and annotation.</title>
        <authorList>
            <consortium name="The Broad Institute Genomics Platform"/>
            <consortium name="The Broad Institute Genome Sequencing Center for Infectious Disease"/>
            <person name="Wu L."/>
            <person name="Ma J."/>
        </authorList>
    </citation>
    <scope>NUCLEOTIDE SEQUENCE [LARGE SCALE GENOMIC DNA]</scope>
    <source>
        <strain evidence="3">JCM 17130</strain>
    </source>
</reference>
<feature type="transmembrane region" description="Helical" evidence="1">
    <location>
        <begin position="174"/>
        <end position="193"/>
    </location>
</feature>
<proteinExistence type="predicted"/>
<feature type="transmembrane region" description="Helical" evidence="1">
    <location>
        <begin position="59"/>
        <end position="80"/>
    </location>
</feature>
<organism evidence="2 3">
    <name type="scientific">Rhodanobacter umsongensis</name>
    <dbReference type="NCBI Taxonomy" id="633153"/>
    <lineage>
        <taxon>Bacteria</taxon>
        <taxon>Pseudomonadati</taxon>
        <taxon>Pseudomonadota</taxon>
        <taxon>Gammaproteobacteria</taxon>
        <taxon>Lysobacterales</taxon>
        <taxon>Rhodanobacteraceae</taxon>
        <taxon>Rhodanobacter</taxon>
    </lineage>
</organism>
<sequence>MESPKLTFTALDAKIEAMPEHPSASTVMPKKARRCFTIGFIAAAVGLIAAKIMPSDHLSTVIVTLACLIAEVIGLGLGAASMLPRTWPTFTSERREAAEELDFHLPYHQELIHWLQSHPRDQLETFSTYIGYRQERMRERLPMLTGGIEKLGALPILIALYIQFKGAHWPPHPSWLEIFLIFALVLGYWTSLLQINVRFRLQTYDMLLKKALTGTRRDSGESAL</sequence>
<gene>
    <name evidence="2" type="ORF">ACFPME_02560</name>
</gene>
<comment type="caution">
    <text evidence="2">The sequence shown here is derived from an EMBL/GenBank/DDBJ whole genome shotgun (WGS) entry which is preliminary data.</text>
</comment>